<feature type="transmembrane region" description="Helical" evidence="1">
    <location>
        <begin position="333"/>
        <end position="353"/>
    </location>
</feature>
<proteinExistence type="predicted"/>
<feature type="transmembrane region" description="Helical" evidence="1">
    <location>
        <begin position="264"/>
        <end position="285"/>
    </location>
</feature>
<evidence type="ECO:0000313" key="2">
    <source>
        <dbReference type="EMBL" id="GAA0328350.1"/>
    </source>
</evidence>
<accession>A0ABN0W7X0</accession>
<feature type="transmembrane region" description="Helical" evidence="1">
    <location>
        <begin position="305"/>
        <end position="327"/>
    </location>
</feature>
<dbReference type="InterPro" id="IPR019734">
    <property type="entry name" value="TPR_rpt"/>
</dbReference>
<gene>
    <name evidence="2" type="ORF">GCM10010319_00410</name>
</gene>
<name>A0ABN0W7X0_9ACTN</name>
<dbReference type="SUPFAM" id="SSF48452">
    <property type="entry name" value="TPR-like"/>
    <property type="match status" value="1"/>
</dbReference>
<feature type="transmembrane region" description="Helical" evidence="1">
    <location>
        <begin position="231"/>
        <end position="249"/>
    </location>
</feature>
<reference evidence="2 3" key="1">
    <citation type="journal article" date="2019" name="Int. J. Syst. Evol. Microbiol.">
        <title>The Global Catalogue of Microorganisms (GCM) 10K type strain sequencing project: providing services to taxonomists for standard genome sequencing and annotation.</title>
        <authorList>
            <consortium name="The Broad Institute Genomics Platform"/>
            <consortium name="The Broad Institute Genome Sequencing Center for Infectious Disease"/>
            <person name="Wu L."/>
            <person name="Ma J."/>
        </authorList>
    </citation>
    <scope>NUCLEOTIDE SEQUENCE [LARGE SCALE GENOMIC DNA]</scope>
    <source>
        <strain evidence="2 3">JCM 4565</strain>
    </source>
</reference>
<dbReference type="Gene3D" id="1.25.40.10">
    <property type="entry name" value="Tetratricopeptide repeat domain"/>
    <property type="match status" value="2"/>
</dbReference>
<evidence type="ECO:0000313" key="3">
    <source>
        <dbReference type="Proteomes" id="UP001500063"/>
    </source>
</evidence>
<keyword evidence="1" id="KW-0472">Membrane</keyword>
<protein>
    <recommendedName>
        <fullName evidence="4">Tetratricopeptide repeat protein</fullName>
    </recommendedName>
</protein>
<dbReference type="RefSeq" id="WP_344114807.1">
    <property type="nucleotide sequence ID" value="NZ_BAAABW010000001.1"/>
</dbReference>
<organism evidence="2 3">
    <name type="scientific">Streptomyces blastmyceticus</name>
    <dbReference type="NCBI Taxonomy" id="68180"/>
    <lineage>
        <taxon>Bacteria</taxon>
        <taxon>Bacillati</taxon>
        <taxon>Actinomycetota</taxon>
        <taxon>Actinomycetes</taxon>
        <taxon>Kitasatosporales</taxon>
        <taxon>Streptomycetaceae</taxon>
        <taxon>Streptomyces</taxon>
    </lineage>
</organism>
<dbReference type="SMART" id="SM00028">
    <property type="entry name" value="TPR"/>
    <property type="match status" value="4"/>
</dbReference>
<dbReference type="Proteomes" id="UP001500063">
    <property type="component" value="Unassembled WGS sequence"/>
</dbReference>
<comment type="caution">
    <text evidence="2">The sequence shown here is derived from an EMBL/GenBank/DDBJ whole genome shotgun (WGS) entry which is preliminary data.</text>
</comment>
<keyword evidence="1" id="KW-0812">Transmembrane</keyword>
<dbReference type="EMBL" id="BAAABW010000001">
    <property type="protein sequence ID" value="GAA0328350.1"/>
    <property type="molecule type" value="Genomic_DNA"/>
</dbReference>
<keyword evidence="1" id="KW-1133">Transmembrane helix</keyword>
<keyword evidence="3" id="KW-1185">Reference proteome</keyword>
<evidence type="ECO:0008006" key="4">
    <source>
        <dbReference type="Google" id="ProtNLM"/>
    </source>
</evidence>
<evidence type="ECO:0000256" key="1">
    <source>
        <dbReference type="SAM" id="Phobius"/>
    </source>
</evidence>
<sequence>MSTTTPGAVARAMALIEIERYEQAEKILRDHLALEPDDSRAWERLSVCRFEARDYVGARRAAEESLRVNPDEADAHLRRSEAFRANTMWYDAVDAAREGVRLLPQEPIPRVVLAKALRLLPGGEGLGEAYATALEAIRLSPELASAHFALYIVAYDMGRKDICEQAMRHVLTFDPGNGSARNNLAALAAERPHADLYDALGDVSAALAADPNSPHAHHNLRFITGKLMRRACWPALACFAVAIFTMVVSDTSEPGRDLPPSIPLVARLAGIAAMAALWTGCLLWARHRIPAPLRGFVTQLPRRSVPVRAIAVGAAWCTLFSVLLLTVRLDPQWLLGAFNISALGGLGACMAFATRTKGGKARR</sequence>
<dbReference type="InterPro" id="IPR011990">
    <property type="entry name" value="TPR-like_helical_dom_sf"/>
</dbReference>